<feature type="domain" description="AB hydrolase-1" evidence="3">
    <location>
        <begin position="102"/>
        <end position="224"/>
    </location>
</feature>
<feature type="transmembrane region" description="Helical" evidence="2">
    <location>
        <begin position="42"/>
        <end position="61"/>
    </location>
</feature>
<dbReference type="InterPro" id="IPR029058">
    <property type="entry name" value="AB_hydrolase_fold"/>
</dbReference>
<evidence type="ECO:0000313" key="4">
    <source>
        <dbReference type="EMBL" id="CAD5120268.1"/>
    </source>
</evidence>
<evidence type="ECO:0000256" key="1">
    <source>
        <dbReference type="SAM" id="MobiDB-lite"/>
    </source>
</evidence>
<keyword evidence="5" id="KW-1185">Reference proteome</keyword>
<sequence length="382" mass="43171">MPVRKRKTANNDEKDAADTQTENKPKANQQKKVSVFGSCFRVFKYIIIVLLIPPFLNYAALQHEIRFVKLPGIQYDIGRGQKLHLYCRGKGSPTVILEAPAATSSDIWHSIQREISKVTTVCSYDRAGLGFSERPYSTINMTDEKKEWKRDEQFTVERMALDLHQLITGSSQQPKPFVLVGAGLGASISRFYAQMFEEEVAALLLISPLSEELVNEKSWNDYWVTKVLFKQRMKQLSAASGLTRLGLLLNLIKLPEIPANIDMERRYKHLLCQPRHLASGSDEIANFNTSMSQIDSVFKIKPFSSKIMVTLLDGEPFDGELHKIQKKCVEKLTLRHRNSTLVPVKTNDVIGNSPGLIVKHVNNAVEYTKKTKTVSSTNFVKS</sequence>
<dbReference type="Proteomes" id="UP000549394">
    <property type="component" value="Unassembled WGS sequence"/>
</dbReference>
<protein>
    <submittedName>
        <fullName evidence="4">DgyrCDS8837</fullName>
    </submittedName>
</protein>
<organism evidence="4 5">
    <name type="scientific">Dimorphilus gyrociliatus</name>
    <dbReference type="NCBI Taxonomy" id="2664684"/>
    <lineage>
        <taxon>Eukaryota</taxon>
        <taxon>Metazoa</taxon>
        <taxon>Spiralia</taxon>
        <taxon>Lophotrochozoa</taxon>
        <taxon>Annelida</taxon>
        <taxon>Polychaeta</taxon>
        <taxon>Polychaeta incertae sedis</taxon>
        <taxon>Dinophilidae</taxon>
        <taxon>Dimorphilus</taxon>
    </lineage>
</organism>
<proteinExistence type="predicted"/>
<dbReference type="EMBL" id="CAJFCJ010000012">
    <property type="protein sequence ID" value="CAD5120268.1"/>
    <property type="molecule type" value="Genomic_DNA"/>
</dbReference>
<keyword evidence="2" id="KW-0472">Membrane</keyword>
<feature type="compositionally biased region" description="Basic and acidic residues" evidence="1">
    <location>
        <begin position="9"/>
        <end position="25"/>
    </location>
</feature>
<reference evidence="4 5" key="1">
    <citation type="submission" date="2020-08" db="EMBL/GenBank/DDBJ databases">
        <authorList>
            <person name="Hejnol A."/>
        </authorList>
    </citation>
    <scope>NUCLEOTIDE SEQUENCE [LARGE SCALE GENOMIC DNA]</scope>
</reference>
<dbReference type="InterPro" id="IPR000073">
    <property type="entry name" value="AB_hydrolase_1"/>
</dbReference>
<dbReference type="OrthoDB" id="294702at2759"/>
<dbReference type="Gene3D" id="3.40.50.1820">
    <property type="entry name" value="alpha/beta hydrolase"/>
    <property type="match status" value="1"/>
</dbReference>
<dbReference type="Pfam" id="PF00561">
    <property type="entry name" value="Abhydrolase_1"/>
    <property type="match status" value="1"/>
</dbReference>
<feature type="region of interest" description="Disordered" evidence="1">
    <location>
        <begin position="1"/>
        <end position="28"/>
    </location>
</feature>
<gene>
    <name evidence="4" type="ORF">DGYR_LOCUS8383</name>
</gene>
<evidence type="ECO:0000259" key="3">
    <source>
        <dbReference type="Pfam" id="PF00561"/>
    </source>
</evidence>
<accession>A0A7I8VWG5</accession>
<evidence type="ECO:0000313" key="5">
    <source>
        <dbReference type="Proteomes" id="UP000549394"/>
    </source>
</evidence>
<name>A0A7I8VWG5_9ANNE</name>
<keyword evidence="2" id="KW-1133">Transmembrane helix</keyword>
<comment type="caution">
    <text evidence="4">The sequence shown here is derived from an EMBL/GenBank/DDBJ whole genome shotgun (WGS) entry which is preliminary data.</text>
</comment>
<dbReference type="AlphaFoldDB" id="A0A7I8VWG5"/>
<evidence type="ECO:0000256" key="2">
    <source>
        <dbReference type="SAM" id="Phobius"/>
    </source>
</evidence>
<dbReference type="SUPFAM" id="SSF53474">
    <property type="entry name" value="alpha/beta-Hydrolases"/>
    <property type="match status" value="1"/>
</dbReference>
<keyword evidence="2" id="KW-0812">Transmembrane</keyword>